<proteinExistence type="inferred from homology"/>
<dbReference type="GO" id="GO:0005737">
    <property type="term" value="C:cytoplasm"/>
    <property type="evidence" value="ECO:0007669"/>
    <property type="project" value="UniProtKB-SubCell"/>
</dbReference>
<accession>A0A4D7APB3</accession>
<dbReference type="NCBIfam" id="TIGR03544">
    <property type="entry name" value="DivI1A_domain"/>
    <property type="match status" value="1"/>
</dbReference>
<dbReference type="Proteomes" id="UP000298642">
    <property type="component" value="Chromosome"/>
</dbReference>
<keyword evidence="3" id="KW-0963">Cytoplasm</keyword>
<dbReference type="Gene3D" id="6.10.250.660">
    <property type="match status" value="1"/>
</dbReference>
<dbReference type="GeneID" id="89520685"/>
<feature type="coiled-coil region" evidence="7">
    <location>
        <begin position="29"/>
        <end position="131"/>
    </location>
</feature>
<comment type="subcellular location">
    <subcellularLocation>
        <location evidence="1">Cytoplasm</location>
    </subcellularLocation>
</comment>
<keyword evidence="4" id="KW-0132">Cell division</keyword>
<sequence length="236" mass="26278">MLTPQEVSTHAFSKAVMGGYNMAMVDEFLDELTDDYTALYKENAALKAKLKVLVEKVEDYRATEDSMRATLLTAQKMADSIVHEAEAKRDEILAQAETSAREKIGQLRQEVEAAEERLHQGQRDLAQFIAASREICEKELKFLEQLPELPVEAAEPISQQEPEEAVQQIEEKVLAAFSEQSVEEEAAPAEAEEASPAAEDDYPEGDPFAADPVDEPTRRINLNDLKFGRNYSGGDD</sequence>
<keyword evidence="5 7" id="KW-0175">Coiled coil</keyword>
<dbReference type="InterPro" id="IPR019933">
    <property type="entry name" value="DivIVA_domain"/>
</dbReference>
<evidence type="ECO:0000256" key="2">
    <source>
        <dbReference type="ARBA" id="ARBA00009008"/>
    </source>
</evidence>
<dbReference type="GO" id="GO:0051301">
    <property type="term" value="P:cell division"/>
    <property type="evidence" value="ECO:0007669"/>
    <property type="project" value="UniProtKB-KW"/>
</dbReference>
<organism evidence="9 10">
    <name type="scientific">Dysosmobacter welbionis</name>
    <dbReference type="NCBI Taxonomy" id="2093857"/>
    <lineage>
        <taxon>Bacteria</taxon>
        <taxon>Bacillati</taxon>
        <taxon>Bacillota</taxon>
        <taxon>Clostridia</taxon>
        <taxon>Eubacteriales</taxon>
        <taxon>Oscillospiraceae</taxon>
        <taxon>Dysosmobacter</taxon>
    </lineage>
</organism>
<evidence type="ECO:0000256" key="4">
    <source>
        <dbReference type="ARBA" id="ARBA00022618"/>
    </source>
</evidence>
<feature type="region of interest" description="Disordered" evidence="8">
    <location>
        <begin position="176"/>
        <end position="236"/>
    </location>
</feature>
<evidence type="ECO:0000256" key="6">
    <source>
        <dbReference type="ARBA" id="ARBA00023306"/>
    </source>
</evidence>
<comment type="similarity">
    <text evidence="2">Belongs to the DivIVA family.</text>
</comment>
<evidence type="ECO:0000256" key="3">
    <source>
        <dbReference type="ARBA" id="ARBA00022490"/>
    </source>
</evidence>
<keyword evidence="6" id="KW-0131">Cell cycle</keyword>
<evidence type="ECO:0000256" key="8">
    <source>
        <dbReference type="SAM" id="MobiDB-lite"/>
    </source>
</evidence>
<dbReference type="KEGG" id="obj:EIO64_09910"/>
<dbReference type="InterPro" id="IPR007793">
    <property type="entry name" value="DivIVA_fam"/>
</dbReference>
<feature type="compositionally biased region" description="Acidic residues" evidence="8">
    <location>
        <begin position="181"/>
        <end position="204"/>
    </location>
</feature>
<reference evidence="10" key="1">
    <citation type="submission" date="2018-12" db="EMBL/GenBank/DDBJ databases">
        <title>Dusodibacter welbiota gen. nov., sp. nov., isolated from human faeces and emended description of the Oscillibacter genus.</title>
        <authorList>
            <person name="Le Roy T."/>
            <person name="Van der Smissen P."/>
            <person name="Delzenne N."/>
            <person name="Muccioli G."/>
            <person name="Collet J.F."/>
            <person name="Cani P.D."/>
        </authorList>
    </citation>
    <scope>NUCLEOTIDE SEQUENCE [LARGE SCALE GENOMIC DNA]</scope>
    <source>
        <strain evidence="10">J115</strain>
    </source>
</reference>
<evidence type="ECO:0000256" key="7">
    <source>
        <dbReference type="SAM" id="Coils"/>
    </source>
</evidence>
<evidence type="ECO:0000256" key="5">
    <source>
        <dbReference type="ARBA" id="ARBA00023054"/>
    </source>
</evidence>
<evidence type="ECO:0000313" key="10">
    <source>
        <dbReference type="Proteomes" id="UP000298642"/>
    </source>
</evidence>
<dbReference type="EMBL" id="CP034413">
    <property type="protein sequence ID" value="QCI59488.1"/>
    <property type="molecule type" value="Genomic_DNA"/>
</dbReference>
<gene>
    <name evidence="9" type="ORF">EIO64_09910</name>
</gene>
<dbReference type="PANTHER" id="PTHR35794">
    <property type="entry name" value="CELL DIVISION PROTEIN DIVIVA"/>
    <property type="match status" value="1"/>
</dbReference>
<dbReference type="PANTHER" id="PTHR35794:SF2">
    <property type="entry name" value="CELL DIVISION PROTEIN DIVIVA"/>
    <property type="match status" value="1"/>
</dbReference>
<protein>
    <submittedName>
        <fullName evidence="9">DivIVA domain-containing protein</fullName>
    </submittedName>
</protein>
<keyword evidence="10" id="KW-1185">Reference proteome</keyword>
<dbReference type="Pfam" id="PF05103">
    <property type="entry name" value="DivIVA"/>
    <property type="match status" value="1"/>
</dbReference>
<name>A0A4D7APB3_9FIRM</name>
<evidence type="ECO:0000313" key="9">
    <source>
        <dbReference type="EMBL" id="QCI59488.1"/>
    </source>
</evidence>
<evidence type="ECO:0000256" key="1">
    <source>
        <dbReference type="ARBA" id="ARBA00004496"/>
    </source>
</evidence>
<dbReference type="RefSeq" id="WP_025545188.1">
    <property type="nucleotide sequence ID" value="NZ_CP034413.3"/>
</dbReference>
<dbReference type="AlphaFoldDB" id="A0A4D7APB3"/>